<dbReference type="GO" id="GO:0003676">
    <property type="term" value="F:nucleic acid binding"/>
    <property type="evidence" value="ECO:0007669"/>
    <property type="project" value="InterPro"/>
</dbReference>
<keyword evidence="4" id="KW-0067">ATP-binding</keyword>
<evidence type="ECO:0000259" key="6">
    <source>
        <dbReference type="PROSITE" id="PS51194"/>
    </source>
</evidence>
<dbReference type="SMART" id="SM00490">
    <property type="entry name" value="HELICc"/>
    <property type="match status" value="1"/>
</dbReference>
<dbReference type="Pfam" id="PF00271">
    <property type="entry name" value="Helicase_C"/>
    <property type="match status" value="1"/>
</dbReference>
<dbReference type="Proteomes" id="UP000095287">
    <property type="component" value="Unplaced"/>
</dbReference>
<reference evidence="8" key="1">
    <citation type="submission" date="2016-11" db="UniProtKB">
        <authorList>
            <consortium name="WormBaseParasite"/>
        </authorList>
    </citation>
    <scope>IDENTIFICATION</scope>
</reference>
<dbReference type="Gene3D" id="3.40.50.300">
    <property type="entry name" value="P-loop containing nucleotide triphosphate hydrolases"/>
    <property type="match status" value="2"/>
</dbReference>
<dbReference type="GO" id="GO:0005524">
    <property type="term" value="F:ATP binding"/>
    <property type="evidence" value="ECO:0007669"/>
    <property type="project" value="UniProtKB-KW"/>
</dbReference>
<dbReference type="InterPro" id="IPR027417">
    <property type="entry name" value="P-loop_NTPase"/>
</dbReference>
<evidence type="ECO:0000256" key="4">
    <source>
        <dbReference type="ARBA" id="ARBA00022840"/>
    </source>
</evidence>
<dbReference type="InterPro" id="IPR011545">
    <property type="entry name" value="DEAD/DEAH_box_helicase_dom"/>
</dbReference>
<dbReference type="CDD" id="cd18787">
    <property type="entry name" value="SF2_C_DEAD"/>
    <property type="match status" value="1"/>
</dbReference>
<keyword evidence="2" id="KW-0378">Hydrolase</keyword>
<evidence type="ECO:0000256" key="3">
    <source>
        <dbReference type="ARBA" id="ARBA00022806"/>
    </source>
</evidence>
<dbReference type="PROSITE" id="PS51194">
    <property type="entry name" value="HELICASE_CTER"/>
    <property type="match status" value="1"/>
</dbReference>
<dbReference type="PROSITE" id="PS51192">
    <property type="entry name" value="HELICASE_ATP_BIND_1"/>
    <property type="match status" value="1"/>
</dbReference>
<evidence type="ECO:0000256" key="2">
    <source>
        <dbReference type="ARBA" id="ARBA00022801"/>
    </source>
</evidence>
<dbReference type="InterPro" id="IPR050079">
    <property type="entry name" value="DEAD_box_RNA_helicase"/>
</dbReference>
<dbReference type="GO" id="GO:0016787">
    <property type="term" value="F:hydrolase activity"/>
    <property type="evidence" value="ECO:0007669"/>
    <property type="project" value="UniProtKB-KW"/>
</dbReference>
<evidence type="ECO:0000313" key="7">
    <source>
        <dbReference type="Proteomes" id="UP000095287"/>
    </source>
</evidence>
<dbReference type="InterPro" id="IPR001650">
    <property type="entry name" value="Helicase_C-like"/>
</dbReference>
<evidence type="ECO:0000259" key="5">
    <source>
        <dbReference type="PROSITE" id="PS51192"/>
    </source>
</evidence>
<dbReference type="AlphaFoldDB" id="A0A1I8A9Z1"/>
<dbReference type="PANTHER" id="PTHR47959:SF1">
    <property type="entry name" value="ATP-DEPENDENT RNA HELICASE DBPA"/>
    <property type="match status" value="1"/>
</dbReference>
<accession>A0A1I8A9Z1</accession>
<feature type="domain" description="Helicase ATP-binding" evidence="5">
    <location>
        <begin position="37"/>
        <end position="219"/>
    </location>
</feature>
<keyword evidence="7" id="KW-1185">Reference proteome</keyword>
<protein>
    <submittedName>
        <fullName evidence="8">RNA helicase</fullName>
    </submittedName>
</protein>
<keyword evidence="1" id="KW-0547">Nucleotide-binding</keyword>
<evidence type="ECO:0000313" key="8">
    <source>
        <dbReference type="WBParaSite" id="L893_g34055.t1"/>
    </source>
</evidence>
<organism evidence="7 8">
    <name type="scientific">Steinernema glaseri</name>
    <dbReference type="NCBI Taxonomy" id="37863"/>
    <lineage>
        <taxon>Eukaryota</taxon>
        <taxon>Metazoa</taxon>
        <taxon>Ecdysozoa</taxon>
        <taxon>Nematoda</taxon>
        <taxon>Chromadorea</taxon>
        <taxon>Rhabditida</taxon>
        <taxon>Tylenchina</taxon>
        <taxon>Panagrolaimomorpha</taxon>
        <taxon>Strongyloidoidea</taxon>
        <taxon>Steinernematidae</taxon>
        <taxon>Steinernema</taxon>
    </lineage>
</organism>
<proteinExistence type="predicted"/>
<evidence type="ECO:0000256" key="1">
    <source>
        <dbReference type="ARBA" id="ARBA00022741"/>
    </source>
</evidence>
<keyword evidence="3" id="KW-0347">Helicase</keyword>
<dbReference type="SUPFAM" id="SSF52540">
    <property type="entry name" value="P-loop containing nucleoside triphosphate hydrolases"/>
    <property type="match status" value="1"/>
</dbReference>
<dbReference type="WBParaSite" id="L893_g34055.t1">
    <property type="protein sequence ID" value="L893_g34055.t1"/>
    <property type="gene ID" value="L893_g34055"/>
</dbReference>
<feature type="domain" description="Helicase C-terminal" evidence="6">
    <location>
        <begin position="270"/>
        <end position="417"/>
    </location>
</feature>
<dbReference type="SMART" id="SM00487">
    <property type="entry name" value="DEXDc"/>
    <property type="match status" value="1"/>
</dbReference>
<dbReference type="CDD" id="cd17946">
    <property type="entry name" value="DEADc_DDX24"/>
    <property type="match status" value="1"/>
</dbReference>
<dbReference type="GO" id="GO:0003724">
    <property type="term" value="F:RNA helicase activity"/>
    <property type="evidence" value="ECO:0007669"/>
    <property type="project" value="TreeGrafter"/>
</dbReference>
<dbReference type="InterPro" id="IPR014001">
    <property type="entry name" value="Helicase_ATP-bd"/>
</dbReference>
<dbReference type="GO" id="GO:0005829">
    <property type="term" value="C:cytosol"/>
    <property type="evidence" value="ECO:0007669"/>
    <property type="project" value="TreeGrafter"/>
</dbReference>
<dbReference type="Pfam" id="PF00270">
    <property type="entry name" value="DEAD"/>
    <property type="match status" value="1"/>
</dbReference>
<name>A0A1I8A9Z1_9BILA</name>
<dbReference type="PANTHER" id="PTHR47959">
    <property type="entry name" value="ATP-DEPENDENT RNA HELICASE RHLE-RELATED"/>
    <property type="match status" value="1"/>
</dbReference>
<sequence length="571" mass="65650">MTDLSAWLPYGLPEEVMKGIEFLKFAEPSNIQKEVLPYAVQHRMDILGAAETGSGKTLAFAIPLICRLLETTPEERRLRAIVLTPTRELAIQVHGQMQHILKFTKLKSMIIVGGLSQQKQERLISGKPDIIVATPGRFWKLVSESLEDEYLADFSGVECVVVDETDRMIEKGHFEEVQELLNHIHQEAPENRQTMLFSATLTYVHSAPKRLQQKKTAQGVTADEKIEKIVEKAHLRSNHKVIDITRKFGTAEKLVESRMTCKDLLEKDANVFYLLKRYPGRTLIFMNSIDACRRFYAILMKLKVEPIPMMLHAKMHQRQRLKNLERFASMPNSILLSTDVAARGLDIKGVEHVIHYQVPKTAEIYVHRSGRTARAAMSGVTVLMVDPIDAHFYERIKKNLNRDVDLKLFPIDSTRLYEHLKKLIHLAGQSEAMEHRMKKVTGSEKWWEKMAKQADIELDELVLGKKDRQVADEVAHYKNERKQVESELKHMLSMPLPRADIKKTRYVNPEVVKSYDAVNTADALTSLATAVTEDTADVKKIKRRVLHSAGMREFMRRERKKQKKLGKRRKH</sequence>